<dbReference type="Gene3D" id="6.10.140.190">
    <property type="match status" value="1"/>
</dbReference>
<keyword evidence="3" id="KW-0238">DNA-binding</keyword>
<dbReference type="PANTHER" id="PTHR43252">
    <property type="entry name" value="TRANSCRIPTIONAL REGULATOR YQJI"/>
    <property type="match status" value="1"/>
</dbReference>
<dbReference type="RefSeq" id="WP_160117907.1">
    <property type="nucleotide sequence ID" value="NZ_LT630003.1"/>
</dbReference>
<name>A0ABY1C4K5_9FIRM</name>
<feature type="domain" description="Transcription regulator PadR C-terminal" evidence="2">
    <location>
        <begin position="94"/>
        <end position="176"/>
    </location>
</feature>
<dbReference type="InterPro" id="IPR018309">
    <property type="entry name" value="Tscrpt_reg_PadR_C"/>
</dbReference>
<evidence type="ECO:0000313" key="4">
    <source>
        <dbReference type="Proteomes" id="UP000198970"/>
    </source>
</evidence>
<dbReference type="Pfam" id="PF10400">
    <property type="entry name" value="Vir_act_alpha_C"/>
    <property type="match status" value="1"/>
</dbReference>
<sequence length="179" mass="20797">MALKNKSMYAILGILSLSPGTGYDIKKYCDTVLAGFWNENFGHIYPTLKKLLEDGLIDIVSGEKNARKVEYRITQKGKQEFDAWLLEETLLQPVRSEFMLKLLFSSSRPKESVIRMLKDYKDIHEKKLEQYLQMQTNLEKGIKEITKERSRFIKAVLRKGIISCEGTILWCEETIKDIL</sequence>
<protein>
    <submittedName>
        <fullName evidence="3">DNA-binding transcriptional regulator, PadR family</fullName>
    </submittedName>
</protein>
<proteinExistence type="predicted"/>
<gene>
    <name evidence="3" type="ORF">SAMN02745906_0885</name>
</gene>
<organism evidence="3 4">
    <name type="scientific">Lacrimispora sphenoides JCM 1415</name>
    <dbReference type="NCBI Taxonomy" id="1297793"/>
    <lineage>
        <taxon>Bacteria</taxon>
        <taxon>Bacillati</taxon>
        <taxon>Bacillota</taxon>
        <taxon>Clostridia</taxon>
        <taxon>Lachnospirales</taxon>
        <taxon>Lachnospiraceae</taxon>
        <taxon>Lacrimispora</taxon>
    </lineage>
</organism>
<feature type="domain" description="Transcription regulator PadR N-terminal" evidence="1">
    <location>
        <begin position="11"/>
        <end position="82"/>
    </location>
</feature>
<evidence type="ECO:0000313" key="3">
    <source>
        <dbReference type="EMBL" id="SET64971.1"/>
    </source>
</evidence>
<keyword evidence="4" id="KW-1185">Reference proteome</keyword>
<dbReference type="Pfam" id="PF03551">
    <property type="entry name" value="PadR"/>
    <property type="match status" value="1"/>
</dbReference>
<dbReference type="InterPro" id="IPR036388">
    <property type="entry name" value="WH-like_DNA-bd_sf"/>
</dbReference>
<evidence type="ECO:0000259" key="2">
    <source>
        <dbReference type="Pfam" id="PF10400"/>
    </source>
</evidence>
<dbReference type="InterPro" id="IPR036390">
    <property type="entry name" value="WH_DNA-bd_sf"/>
</dbReference>
<dbReference type="SUPFAM" id="SSF46785">
    <property type="entry name" value="Winged helix' DNA-binding domain"/>
    <property type="match status" value="1"/>
</dbReference>
<dbReference type="PANTHER" id="PTHR43252:SF6">
    <property type="entry name" value="NEGATIVE TRANSCRIPTION REGULATOR PADR"/>
    <property type="match status" value="1"/>
</dbReference>
<dbReference type="GO" id="GO:0003677">
    <property type="term" value="F:DNA binding"/>
    <property type="evidence" value="ECO:0007669"/>
    <property type="project" value="UniProtKB-KW"/>
</dbReference>
<dbReference type="Gene3D" id="1.10.10.10">
    <property type="entry name" value="Winged helix-like DNA-binding domain superfamily/Winged helix DNA-binding domain"/>
    <property type="match status" value="1"/>
</dbReference>
<dbReference type="EMBL" id="LT630003">
    <property type="protein sequence ID" value="SET64971.1"/>
    <property type="molecule type" value="Genomic_DNA"/>
</dbReference>
<dbReference type="Proteomes" id="UP000198970">
    <property type="component" value="Chromosome I"/>
</dbReference>
<evidence type="ECO:0000259" key="1">
    <source>
        <dbReference type="Pfam" id="PF03551"/>
    </source>
</evidence>
<reference evidence="3 4" key="1">
    <citation type="submission" date="2016-10" db="EMBL/GenBank/DDBJ databases">
        <authorList>
            <person name="Varghese N."/>
            <person name="Submissions S."/>
        </authorList>
    </citation>
    <scope>NUCLEOTIDE SEQUENCE [LARGE SCALE GENOMIC DNA]</scope>
    <source>
        <strain evidence="3 4">ATCC 19403</strain>
    </source>
</reference>
<dbReference type="InterPro" id="IPR005149">
    <property type="entry name" value="Tscrpt_reg_PadR_N"/>
</dbReference>
<accession>A0ABY1C4K5</accession>